<evidence type="ECO:0000256" key="10">
    <source>
        <dbReference type="SAM" id="Coils"/>
    </source>
</evidence>
<evidence type="ECO:0000256" key="6">
    <source>
        <dbReference type="ARBA" id="ARBA00023163"/>
    </source>
</evidence>
<evidence type="ECO:0000256" key="11">
    <source>
        <dbReference type="SAM" id="MobiDB-lite"/>
    </source>
</evidence>
<keyword evidence="13" id="KW-1185">Reference proteome</keyword>
<evidence type="ECO:0000256" key="4">
    <source>
        <dbReference type="ARBA" id="ARBA00023015"/>
    </source>
</evidence>
<dbReference type="GO" id="GO:0016592">
    <property type="term" value="C:mediator complex"/>
    <property type="evidence" value="ECO:0007669"/>
    <property type="project" value="TreeGrafter"/>
</dbReference>
<dbReference type="InterPro" id="IPR021019">
    <property type="entry name" value="Mediator_Med30_met"/>
</dbReference>
<dbReference type="GO" id="GO:0045893">
    <property type="term" value="P:positive regulation of DNA-templated transcription"/>
    <property type="evidence" value="ECO:0007669"/>
    <property type="project" value="TreeGrafter"/>
</dbReference>
<dbReference type="AlphaFoldDB" id="A0AAW1AKY9"/>
<dbReference type="Proteomes" id="UP001432146">
    <property type="component" value="Unassembled WGS sequence"/>
</dbReference>
<keyword evidence="7" id="KW-0539">Nucleus</keyword>
<dbReference type="PANTHER" id="PTHR31705:SF4">
    <property type="entry name" value="MEDIATOR OF RNA POLYMERASE II TRANSCRIPTION SUBUNIT 30"/>
    <property type="match status" value="1"/>
</dbReference>
<keyword evidence="6" id="KW-0804">Transcription</keyword>
<keyword evidence="4" id="KW-0805">Transcription regulation</keyword>
<evidence type="ECO:0000256" key="9">
    <source>
        <dbReference type="ARBA" id="ARBA00031981"/>
    </source>
</evidence>
<dbReference type="Pfam" id="PF11315">
    <property type="entry name" value="Med30"/>
    <property type="match status" value="1"/>
</dbReference>
<comment type="function">
    <text evidence="8">Component of the Mediator complex, a coactivator involved in the regulated transcription of nearly all RNA polymerase II-dependent genes. Mediator functions as a bridge to convey information from gene-specific regulatory proteins to the basal RNA polymerase II transcription machinery. Mediator is recruited to promoters by direct interactions with regulatory proteins and serves as a scaffold for the assembly of a functional preinitiation complex with RNA polymerase II and the general transcription factors.</text>
</comment>
<feature type="region of interest" description="Disordered" evidence="11">
    <location>
        <begin position="111"/>
        <end position="143"/>
    </location>
</feature>
<sequence length="297" mass="33395">MAGQQHPFPSGFPSVQQSAMRTQFGGGQMVSGLMGPQQGSMVNPQQFGVGVGVGVGVGGVGSNTMGMPSAQQVLAQQQQQQQSVAMQQQVQQMQQAQLQLQQQQQAALVQQTNQGSNQATTPQTPVTPTQPPPPQQQQQQHNKEFNTASLCRFGQETVQDIVSRTLEVFQTLRVLQLPNGMAQGANLANEKKNKVQEQLRTLKLLFRRLRVIYEKCNENCQLQGMEYTHIESLIPLKEEWDMKSDERKTSEAYRLACEESKEIMEQVVLKNRHLKEIIDHLRRIISEINTMLNMRRS</sequence>
<keyword evidence="10" id="KW-0175">Coiled coil</keyword>
<accession>A0AAW1AKY9</accession>
<comment type="caution">
    <text evidence="12">The sequence shown here is derived from an EMBL/GenBank/DDBJ whole genome shotgun (WGS) entry which is preliminary data.</text>
</comment>
<comment type="similarity">
    <text evidence="2">Belongs to the Mediator complex subunit 30 family.</text>
</comment>
<evidence type="ECO:0000256" key="1">
    <source>
        <dbReference type="ARBA" id="ARBA00004123"/>
    </source>
</evidence>
<feature type="coiled-coil region" evidence="10">
    <location>
        <begin position="76"/>
        <end position="106"/>
    </location>
</feature>
<protein>
    <recommendedName>
        <fullName evidence="3">Mediator of RNA polymerase II transcription subunit 30</fullName>
    </recommendedName>
    <alternativeName>
        <fullName evidence="9">Mediator complex subunit 30</fullName>
    </alternativeName>
</protein>
<reference evidence="12 13" key="1">
    <citation type="submission" date="2024-05" db="EMBL/GenBank/DDBJ databases">
        <title>The nuclear and mitochondrial genome assemblies of Tetragonisca angustula (Apidae: Meliponini), a tiny yet remarkable pollinator in the Neotropics.</title>
        <authorList>
            <person name="Ferrari R."/>
            <person name="Ricardo P.C."/>
            <person name="Dias F.C."/>
            <person name="Araujo N.S."/>
            <person name="Soares D.O."/>
            <person name="Zhou Q.-S."/>
            <person name="Zhu C.-D."/>
            <person name="Coutinho L."/>
            <person name="Airas M.C."/>
            <person name="Batista T.M."/>
        </authorList>
    </citation>
    <scope>NUCLEOTIDE SEQUENCE [LARGE SCALE GENOMIC DNA]</scope>
    <source>
        <strain evidence="12">ASF017062</strain>
        <tissue evidence="12">Abdomen</tissue>
    </source>
</reference>
<evidence type="ECO:0000313" key="13">
    <source>
        <dbReference type="Proteomes" id="UP001432146"/>
    </source>
</evidence>
<evidence type="ECO:0000256" key="8">
    <source>
        <dbReference type="ARBA" id="ARBA00025687"/>
    </source>
</evidence>
<name>A0AAW1AKY9_9HYME</name>
<proteinExistence type="inferred from homology"/>
<evidence type="ECO:0000256" key="5">
    <source>
        <dbReference type="ARBA" id="ARBA00023159"/>
    </source>
</evidence>
<dbReference type="PANTHER" id="PTHR31705">
    <property type="entry name" value="MEDIATOR OF RNA POLYMERASE II TRANSCRIPTION SUBUNIT 30"/>
    <property type="match status" value="1"/>
</dbReference>
<gene>
    <name evidence="12" type="ORF">QLX08_000173</name>
</gene>
<dbReference type="EMBL" id="JAWNGG020000002">
    <property type="protein sequence ID" value="KAK9310639.1"/>
    <property type="molecule type" value="Genomic_DNA"/>
</dbReference>
<evidence type="ECO:0000313" key="12">
    <source>
        <dbReference type="EMBL" id="KAK9310639.1"/>
    </source>
</evidence>
<dbReference type="GO" id="GO:0003712">
    <property type="term" value="F:transcription coregulator activity"/>
    <property type="evidence" value="ECO:0007669"/>
    <property type="project" value="TreeGrafter"/>
</dbReference>
<evidence type="ECO:0000256" key="2">
    <source>
        <dbReference type="ARBA" id="ARBA00010606"/>
    </source>
</evidence>
<comment type="subcellular location">
    <subcellularLocation>
        <location evidence="1">Nucleus</location>
    </subcellularLocation>
</comment>
<keyword evidence="5" id="KW-0010">Activator</keyword>
<evidence type="ECO:0000256" key="3">
    <source>
        <dbReference type="ARBA" id="ARBA00019664"/>
    </source>
</evidence>
<evidence type="ECO:0000256" key="7">
    <source>
        <dbReference type="ARBA" id="ARBA00023242"/>
    </source>
</evidence>
<organism evidence="12 13">
    <name type="scientific">Tetragonisca angustula</name>
    <dbReference type="NCBI Taxonomy" id="166442"/>
    <lineage>
        <taxon>Eukaryota</taxon>
        <taxon>Metazoa</taxon>
        <taxon>Ecdysozoa</taxon>
        <taxon>Arthropoda</taxon>
        <taxon>Hexapoda</taxon>
        <taxon>Insecta</taxon>
        <taxon>Pterygota</taxon>
        <taxon>Neoptera</taxon>
        <taxon>Endopterygota</taxon>
        <taxon>Hymenoptera</taxon>
        <taxon>Apocrita</taxon>
        <taxon>Aculeata</taxon>
        <taxon>Apoidea</taxon>
        <taxon>Anthophila</taxon>
        <taxon>Apidae</taxon>
        <taxon>Tetragonisca</taxon>
    </lineage>
</organism>